<evidence type="ECO:0000313" key="5">
    <source>
        <dbReference type="EMBL" id="SJL84406.1"/>
    </source>
</evidence>
<dbReference type="RefSeq" id="WP_077314775.1">
    <property type="nucleotide sequence ID" value="NZ_AP024888.1"/>
</dbReference>
<dbReference type="EMBL" id="FUFT01000005">
    <property type="protein sequence ID" value="SJL84406.1"/>
    <property type="molecule type" value="Genomic_DNA"/>
</dbReference>
<dbReference type="GO" id="GO:0003700">
    <property type="term" value="F:DNA-binding transcription factor activity"/>
    <property type="evidence" value="ECO:0007669"/>
    <property type="project" value="InterPro"/>
</dbReference>
<dbReference type="SUPFAM" id="SSF46955">
    <property type="entry name" value="Putative DNA-binding domain"/>
    <property type="match status" value="1"/>
</dbReference>
<dbReference type="CDD" id="cd01104">
    <property type="entry name" value="HTH_MlrA-CarA"/>
    <property type="match status" value="1"/>
</dbReference>
<dbReference type="Proteomes" id="UP000189475">
    <property type="component" value="Unassembled WGS sequence"/>
</dbReference>
<evidence type="ECO:0000256" key="1">
    <source>
        <dbReference type="ARBA" id="ARBA00023015"/>
    </source>
</evidence>
<dbReference type="InterPro" id="IPR000551">
    <property type="entry name" value="MerR-type_HTH_dom"/>
</dbReference>
<feature type="domain" description="HTH merR-type" evidence="4">
    <location>
        <begin position="7"/>
        <end position="76"/>
    </location>
</feature>
<dbReference type="Pfam" id="PF13411">
    <property type="entry name" value="MerR_1"/>
    <property type="match status" value="1"/>
</dbReference>
<name>A0A1R4B694_9VIBR</name>
<gene>
    <name evidence="5" type="primary">ycgE</name>
    <name evidence="5" type="ORF">VPAL9027_02390</name>
</gene>
<dbReference type="SMART" id="SM00422">
    <property type="entry name" value="HTH_MERR"/>
    <property type="match status" value="1"/>
</dbReference>
<dbReference type="OrthoDB" id="9800334at2"/>
<dbReference type="PROSITE" id="PS50937">
    <property type="entry name" value="HTH_MERR_2"/>
    <property type="match status" value="1"/>
</dbReference>
<keyword evidence="2" id="KW-0238">DNA-binding</keyword>
<dbReference type="GO" id="GO:0003677">
    <property type="term" value="F:DNA binding"/>
    <property type="evidence" value="ECO:0007669"/>
    <property type="project" value="UniProtKB-KW"/>
</dbReference>
<keyword evidence="3" id="KW-0804">Transcription</keyword>
<evidence type="ECO:0000256" key="2">
    <source>
        <dbReference type="ARBA" id="ARBA00023125"/>
    </source>
</evidence>
<dbReference type="PANTHER" id="PTHR30204:SF67">
    <property type="entry name" value="HTH-TYPE TRANSCRIPTIONAL REGULATOR MLRA-RELATED"/>
    <property type="match status" value="1"/>
</dbReference>
<proteinExistence type="predicted"/>
<dbReference type="Gene3D" id="1.10.1660.10">
    <property type="match status" value="1"/>
</dbReference>
<dbReference type="STRING" id="1918946.VPAL9027_02390"/>
<evidence type="ECO:0000259" key="4">
    <source>
        <dbReference type="PROSITE" id="PS50937"/>
    </source>
</evidence>
<protein>
    <submittedName>
        <fullName evidence="5">HTH-type transcriptional repressor YcgE</fullName>
    </submittedName>
</protein>
<evidence type="ECO:0000313" key="6">
    <source>
        <dbReference type="Proteomes" id="UP000189475"/>
    </source>
</evidence>
<sequence length="263" mass="29522">MACEEPLYTIREVSELTGVKPVTLRAWQRRYNLVQPQRTEKGHRLYLSSDIATIRQIQSWLAKGVSIGKVKPLLMGQQSEEELDQSSELAECSVLLDALSKLQRTKAHKIIATVFKEYPLDLVETQFLNPVIETLDHVKGPQRSIQKGLLQSLMLATLVGIFEAENKVRHKEQCLCINMDSAGSIYAWLWMLKLSGKGVSITFLDGIEDLSGLVSEEILDAYSQVGIFSNRSLTSVQYNHIRDIQKNVAGECCLSDVLNTLIT</sequence>
<organism evidence="5 6">
    <name type="scientific">Vibrio palustris</name>
    <dbReference type="NCBI Taxonomy" id="1918946"/>
    <lineage>
        <taxon>Bacteria</taxon>
        <taxon>Pseudomonadati</taxon>
        <taxon>Pseudomonadota</taxon>
        <taxon>Gammaproteobacteria</taxon>
        <taxon>Vibrionales</taxon>
        <taxon>Vibrionaceae</taxon>
        <taxon>Vibrio</taxon>
    </lineage>
</organism>
<keyword evidence="6" id="KW-1185">Reference proteome</keyword>
<accession>A0A1R4B694</accession>
<dbReference type="InterPro" id="IPR009061">
    <property type="entry name" value="DNA-bd_dom_put_sf"/>
</dbReference>
<dbReference type="PANTHER" id="PTHR30204">
    <property type="entry name" value="REDOX-CYCLING DRUG-SENSING TRANSCRIPTIONAL ACTIVATOR SOXR"/>
    <property type="match status" value="1"/>
</dbReference>
<evidence type="ECO:0000256" key="3">
    <source>
        <dbReference type="ARBA" id="ARBA00023163"/>
    </source>
</evidence>
<keyword evidence="1" id="KW-0805">Transcription regulation</keyword>
<dbReference type="InterPro" id="IPR047057">
    <property type="entry name" value="MerR_fam"/>
</dbReference>
<reference evidence="5 6" key="1">
    <citation type="submission" date="2017-02" db="EMBL/GenBank/DDBJ databases">
        <authorList>
            <person name="Peterson S.W."/>
        </authorList>
    </citation>
    <scope>NUCLEOTIDE SEQUENCE [LARGE SCALE GENOMIC DNA]</scope>
    <source>
        <strain evidence="5 6">CECT 9027</strain>
    </source>
</reference>
<dbReference type="AlphaFoldDB" id="A0A1R4B694"/>